<reference evidence="2" key="1">
    <citation type="journal article" date="2016" name="Appl. Microbiol. Biotechnol.">
        <title>Anti-MRSA and anti-TB metabolites from marine-derived Verrucosispora sp. MS100047.</title>
        <authorList>
            <person name="Huang P."/>
            <person name="Xie F."/>
            <person name="Ren B."/>
            <person name="Wang Q."/>
            <person name="Wang J."/>
            <person name="Wang Q."/>
            <person name="Abdel-Mageed W.M."/>
            <person name="Liu M."/>
            <person name="Han J."/>
            <person name="Oyeleye A."/>
            <person name="Shen J."/>
            <person name="Song F."/>
            <person name="Dai H."/>
            <person name="Liu X."/>
            <person name="Zhang L."/>
        </authorList>
    </citation>
    <scope>NUCLEOTIDE SEQUENCE</scope>
    <source>
        <strain evidence="2">MS100047</strain>
    </source>
</reference>
<evidence type="ECO:0000313" key="2">
    <source>
        <dbReference type="EMBL" id="AIS85562.1"/>
    </source>
</evidence>
<dbReference type="AlphaFoldDB" id="A0A097CSD3"/>
<keyword evidence="1" id="KW-1133">Transmembrane helix</keyword>
<organism evidence="2">
    <name type="scientific">Verrucosispora sp. MS100047</name>
    <dbReference type="NCBI Taxonomy" id="1410949"/>
    <lineage>
        <taxon>Bacteria</taxon>
        <taxon>Bacillati</taxon>
        <taxon>Actinomycetota</taxon>
        <taxon>Actinomycetes</taxon>
        <taxon>Micromonosporales</taxon>
        <taxon>Micromonosporaceae</taxon>
        <taxon>Micromonospora</taxon>
    </lineage>
</organism>
<evidence type="ECO:0000256" key="1">
    <source>
        <dbReference type="SAM" id="Phobius"/>
    </source>
</evidence>
<feature type="transmembrane region" description="Helical" evidence="1">
    <location>
        <begin position="12"/>
        <end position="29"/>
    </location>
</feature>
<sequence>MDVDAIYRLRGALLVGVGVVALALGGWWWRVEAPASPPAGERIEAASEDSFWQEDRIDRSRFRQEPGASSSIVIESTTGTVLVDPQTGQVIGTVSESDAGPGAGRGTGRQAAVWTERASLDAGTALARESRLDRGERNVLIFSCTGPGELLVTVVGARAGDPMTVGCDGTVITTEMVGTGANVTVLFSTAGAASLQLVARLVDPS</sequence>
<proteinExistence type="predicted"/>
<dbReference type="EMBL" id="KF826662">
    <property type="protein sequence ID" value="AIS85562.1"/>
    <property type="molecule type" value="Genomic_DNA"/>
</dbReference>
<protein>
    <submittedName>
        <fullName evidence="2">Uncharacterized protein</fullName>
    </submittedName>
</protein>
<gene>
    <name evidence="2" type="ORF">VASRM7_323</name>
</gene>
<keyword evidence="1" id="KW-0812">Transmembrane</keyword>
<keyword evidence="1" id="KW-0472">Membrane</keyword>
<accession>A0A097CSD3</accession>
<name>A0A097CSD3_9ACTN</name>